<evidence type="ECO:0000256" key="1">
    <source>
        <dbReference type="ARBA" id="ARBA00006484"/>
    </source>
</evidence>
<reference evidence="3" key="1">
    <citation type="submission" date="2015-01" db="EMBL/GenBank/DDBJ databases">
        <authorList>
            <person name="Durling Mikael"/>
        </authorList>
    </citation>
    <scope>NUCLEOTIDE SEQUENCE</scope>
</reference>
<evidence type="ECO:0000256" key="2">
    <source>
        <dbReference type="ARBA" id="ARBA00023002"/>
    </source>
</evidence>
<dbReference type="Gene3D" id="3.40.50.720">
    <property type="entry name" value="NAD(P)-binding Rossmann-like Domain"/>
    <property type="match status" value="1"/>
</dbReference>
<accession>A0A0B7K8L4</accession>
<dbReference type="PANTHER" id="PTHR42901">
    <property type="entry name" value="ALCOHOL DEHYDROGENASE"/>
    <property type="match status" value="1"/>
</dbReference>
<dbReference type="SUPFAM" id="SSF51735">
    <property type="entry name" value="NAD(P)-binding Rossmann-fold domains"/>
    <property type="match status" value="1"/>
</dbReference>
<name>A0A0B7K8L4_BIOOC</name>
<evidence type="ECO:0000313" key="3">
    <source>
        <dbReference type="EMBL" id="CEO53738.1"/>
    </source>
</evidence>
<dbReference type="GO" id="GO:0016491">
    <property type="term" value="F:oxidoreductase activity"/>
    <property type="evidence" value="ECO:0007669"/>
    <property type="project" value="UniProtKB-KW"/>
</dbReference>
<proteinExistence type="inferred from homology"/>
<keyword evidence="2" id="KW-0560">Oxidoreductase</keyword>
<sequence>MPASQDVVVPKWVSFTEKWHNKPYETISPKRPELSAAGKNVIVTGGGTGIGKAAAIAFAQAGAKSVSILGRRLDRLEASKEAILAHAANPSEIQVLYEVADLKKREEVETAFSSIVAKVGKLDILVNNAGAMAPPTPALKYAAESFSSMFETNVTTTLHATQAFVSSAGSVPILINISASLVHIQPMGGMAAYTASKAAQLKLIEYLGAENPQLHTVNLHPGVVATEIGGPGSDLIGQDEVELPGQACVWLASEEAKFLKSKFVWANWDAEELVNRRESIQSSRLLTVGLDGVEM</sequence>
<organism evidence="3">
    <name type="scientific">Bionectria ochroleuca</name>
    <name type="common">Gliocladium roseum</name>
    <dbReference type="NCBI Taxonomy" id="29856"/>
    <lineage>
        <taxon>Eukaryota</taxon>
        <taxon>Fungi</taxon>
        <taxon>Dikarya</taxon>
        <taxon>Ascomycota</taxon>
        <taxon>Pezizomycotina</taxon>
        <taxon>Sordariomycetes</taxon>
        <taxon>Hypocreomycetidae</taxon>
        <taxon>Hypocreales</taxon>
        <taxon>Bionectriaceae</taxon>
        <taxon>Clonostachys</taxon>
    </lineage>
</organism>
<gene>
    <name evidence="3" type="ORF">BN869_000009796_1</name>
</gene>
<dbReference type="InterPro" id="IPR036291">
    <property type="entry name" value="NAD(P)-bd_dom_sf"/>
</dbReference>
<dbReference type="PRINTS" id="PR00081">
    <property type="entry name" value="GDHRDH"/>
</dbReference>
<dbReference type="AlphaFoldDB" id="A0A0B7K8L4"/>
<dbReference type="PANTHER" id="PTHR42901:SF1">
    <property type="entry name" value="ALCOHOL DEHYDROGENASE"/>
    <property type="match status" value="1"/>
</dbReference>
<dbReference type="EMBL" id="CDPU01000037">
    <property type="protein sequence ID" value="CEO53738.1"/>
    <property type="molecule type" value="Genomic_DNA"/>
</dbReference>
<comment type="similarity">
    <text evidence="1">Belongs to the short-chain dehydrogenases/reductases (SDR) family.</text>
</comment>
<dbReference type="InterPro" id="IPR002347">
    <property type="entry name" value="SDR_fam"/>
</dbReference>
<protein>
    <submittedName>
        <fullName evidence="3">Uncharacterized protein</fullName>
    </submittedName>
</protein>
<dbReference type="Pfam" id="PF00106">
    <property type="entry name" value="adh_short"/>
    <property type="match status" value="1"/>
</dbReference>
<dbReference type="CDD" id="cd05233">
    <property type="entry name" value="SDR_c"/>
    <property type="match status" value="1"/>
</dbReference>